<protein>
    <submittedName>
        <fullName evidence="1">Uncharacterized protein</fullName>
    </submittedName>
</protein>
<reference evidence="1 2" key="1">
    <citation type="submission" date="2024-03" db="EMBL/GenBank/DDBJ databases">
        <title>High-quality draft genome sequence of Oceanobacter sp. wDCs-4.</title>
        <authorList>
            <person name="Dong C."/>
        </authorList>
    </citation>
    <scope>NUCLEOTIDE SEQUENCE [LARGE SCALE GENOMIC DNA]</scope>
    <source>
        <strain evidence="2">wDCs-4</strain>
    </source>
</reference>
<comment type="caution">
    <text evidence="1">The sequence shown here is derived from an EMBL/GenBank/DDBJ whole genome shotgun (WGS) entry which is preliminary data.</text>
</comment>
<organism evidence="1 2">
    <name type="scientific">Oceanobacter antarcticus</name>
    <dbReference type="NCBI Taxonomy" id="3133425"/>
    <lineage>
        <taxon>Bacteria</taxon>
        <taxon>Pseudomonadati</taxon>
        <taxon>Pseudomonadota</taxon>
        <taxon>Gammaproteobacteria</taxon>
        <taxon>Oceanospirillales</taxon>
        <taxon>Oceanospirillaceae</taxon>
        <taxon>Oceanobacter</taxon>
    </lineage>
</organism>
<dbReference type="EMBL" id="JBBKTX010000002">
    <property type="protein sequence ID" value="MFK4751161.1"/>
    <property type="molecule type" value="Genomic_DNA"/>
</dbReference>
<keyword evidence="2" id="KW-1185">Reference proteome</keyword>
<evidence type="ECO:0000313" key="1">
    <source>
        <dbReference type="EMBL" id="MFK4751161.1"/>
    </source>
</evidence>
<proteinExistence type="predicted"/>
<dbReference type="RefSeq" id="WP_416204673.1">
    <property type="nucleotide sequence ID" value="NZ_JBBKTX010000002.1"/>
</dbReference>
<gene>
    <name evidence="1" type="ORF">WG929_01950</name>
</gene>
<name>A0ABW8NE24_9GAMM</name>
<dbReference type="Proteomes" id="UP001620597">
    <property type="component" value="Unassembled WGS sequence"/>
</dbReference>
<sequence>MAQAEDFTNKDFLMLQEAHQKFWIQGAVDALSQVAAAKANETGRCVMEWYYGPKHAARNGLILASMEKYPDAHPRAIVLALIERACGVIRK</sequence>
<accession>A0ABW8NE24</accession>
<evidence type="ECO:0000313" key="2">
    <source>
        <dbReference type="Proteomes" id="UP001620597"/>
    </source>
</evidence>